<feature type="transmembrane region" description="Helical" evidence="1">
    <location>
        <begin position="115"/>
        <end position="133"/>
    </location>
</feature>
<accession>A0ABY8VG77</accession>
<proteinExistence type="predicted"/>
<feature type="transmembrane region" description="Helical" evidence="1">
    <location>
        <begin position="31"/>
        <end position="49"/>
    </location>
</feature>
<feature type="transmembrane region" description="Helical" evidence="1">
    <location>
        <begin position="93"/>
        <end position="109"/>
    </location>
</feature>
<evidence type="ECO:0000256" key="1">
    <source>
        <dbReference type="SAM" id="Phobius"/>
    </source>
</evidence>
<protein>
    <recommendedName>
        <fullName evidence="4">DUF2178 domain-containing protein</fullName>
    </recommendedName>
</protein>
<keyword evidence="1" id="KW-0812">Transmembrane</keyword>
<evidence type="ECO:0000313" key="2">
    <source>
        <dbReference type="EMBL" id="WIM67219.1"/>
    </source>
</evidence>
<dbReference type="Proteomes" id="UP001225598">
    <property type="component" value="Chromosome"/>
</dbReference>
<evidence type="ECO:0000313" key="3">
    <source>
        <dbReference type="Proteomes" id="UP001225598"/>
    </source>
</evidence>
<evidence type="ECO:0008006" key="4">
    <source>
        <dbReference type="Google" id="ProtNLM"/>
    </source>
</evidence>
<dbReference type="RefSeq" id="WP_284824147.1">
    <property type="nucleotide sequence ID" value="NZ_CP126969.1"/>
</dbReference>
<feature type="transmembrane region" description="Helical" evidence="1">
    <location>
        <begin position="55"/>
        <end position="72"/>
    </location>
</feature>
<keyword evidence="3" id="KW-1185">Reference proteome</keyword>
<gene>
    <name evidence="2" type="ORF">QP027_08830</name>
</gene>
<reference evidence="2 3" key="1">
    <citation type="submission" date="2023-05" db="EMBL/GenBank/DDBJ databases">
        <title>Corynebacterium suedekumii sp. nov. and Corynebacterium breve sp. nov. isolated from raw cow's milk.</title>
        <authorList>
            <person name="Baer M.K."/>
            <person name="Mehl L."/>
            <person name="Hellmuth R."/>
            <person name="Marke G."/>
            <person name="Lipski A."/>
        </authorList>
    </citation>
    <scope>NUCLEOTIDE SEQUENCE [LARGE SCALE GENOMIC DNA]</scope>
    <source>
        <strain evidence="2 3">R4</strain>
    </source>
</reference>
<keyword evidence="1" id="KW-0472">Membrane</keyword>
<name>A0ABY8VG77_9CORY</name>
<dbReference type="EMBL" id="CP126969">
    <property type="protein sequence ID" value="WIM67219.1"/>
    <property type="molecule type" value="Genomic_DNA"/>
</dbReference>
<organism evidence="2 3">
    <name type="scientific">Corynebacterium breve</name>
    <dbReference type="NCBI Taxonomy" id="3049799"/>
    <lineage>
        <taxon>Bacteria</taxon>
        <taxon>Bacillati</taxon>
        <taxon>Actinomycetota</taxon>
        <taxon>Actinomycetes</taxon>
        <taxon>Mycobacteriales</taxon>
        <taxon>Corynebacteriaceae</taxon>
        <taxon>Corynebacterium</taxon>
    </lineage>
</organism>
<keyword evidence="1" id="KW-1133">Transmembrane helix</keyword>
<sequence>MAEHISSAEAEGMLAEVSSISDKSVTQPQTWAIWIITAAFGIAVGLTVWGTSWSLLFLLFWLLLFALLYKQLQARPARIAIRQDPKLGENARVTWQAFLPMIFLLPLNLLPNESLPWAVGAGLAFTLAGGFALQKGVIKL</sequence>